<sequence>MSEKEANEVPKESAEAEVPKKKESRWGCPPDSRCAAGFPKIPREDLQQILKGLDNWELTEDGTTIRRAFTAKNWGAAMAFINAVSEVAEAANHHPDFHLTGYRNVAIDLTTHAVGGVTELDLELALKLDQLEVEYSPRWLRERESLQRTHSKSSTGSQNQ</sequence>
<keyword evidence="4" id="KW-0456">Lyase</keyword>
<evidence type="ECO:0000256" key="3">
    <source>
        <dbReference type="ARBA" id="ARBA00013252"/>
    </source>
</evidence>
<comment type="similarity">
    <text evidence="2">Belongs to the pterin-4-alpha-carbinolamine dehydratase family.</text>
</comment>
<dbReference type="InterPro" id="IPR001533">
    <property type="entry name" value="Pterin_deHydtase"/>
</dbReference>
<dbReference type="Gene3D" id="3.30.1360.20">
    <property type="entry name" value="Transcriptional coactivator/pterin dehydratase"/>
    <property type="match status" value="1"/>
</dbReference>
<dbReference type="NCBIfam" id="NF002017">
    <property type="entry name" value="PRK00823.1-2"/>
    <property type="match status" value="1"/>
</dbReference>
<comment type="catalytic activity">
    <reaction evidence="1">
        <text>(4aS,6R)-4a-hydroxy-L-erythro-5,6,7,8-tetrahydrobiopterin = (6R)-L-erythro-6,7-dihydrobiopterin + H2O</text>
        <dbReference type="Rhea" id="RHEA:11920"/>
        <dbReference type="ChEBI" id="CHEBI:15377"/>
        <dbReference type="ChEBI" id="CHEBI:15642"/>
        <dbReference type="ChEBI" id="CHEBI:43120"/>
        <dbReference type="EC" id="4.2.1.96"/>
    </reaction>
</comment>
<evidence type="ECO:0000256" key="6">
    <source>
        <dbReference type="SAM" id="MobiDB-lite"/>
    </source>
</evidence>
<evidence type="ECO:0000313" key="7">
    <source>
        <dbReference type="EMBL" id="CAD8656127.1"/>
    </source>
</evidence>
<reference evidence="7" key="1">
    <citation type="submission" date="2021-01" db="EMBL/GenBank/DDBJ databases">
        <authorList>
            <person name="Corre E."/>
            <person name="Pelletier E."/>
            <person name="Niang G."/>
            <person name="Scheremetjew M."/>
            <person name="Finn R."/>
            <person name="Kale V."/>
            <person name="Holt S."/>
            <person name="Cochrane G."/>
            <person name="Meng A."/>
            <person name="Brown T."/>
            <person name="Cohen L."/>
        </authorList>
    </citation>
    <scope>NUCLEOTIDE SEQUENCE</scope>
    <source>
        <strain evidence="7">CCMP722</strain>
    </source>
</reference>
<feature type="region of interest" description="Disordered" evidence="6">
    <location>
        <begin position="1"/>
        <end position="30"/>
    </location>
</feature>
<feature type="compositionally biased region" description="Basic and acidic residues" evidence="6">
    <location>
        <begin position="1"/>
        <end position="25"/>
    </location>
</feature>
<protein>
    <recommendedName>
        <fullName evidence="3">4a-hydroxytetrahydrobiopterin dehydratase</fullName>
        <ecNumber evidence="3">4.2.1.96</ecNumber>
    </recommendedName>
    <alternativeName>
        <fullName evidence="5">4-alpha-hydroxy-tetrahydropterin dehydratase</fullName>
    </alternativeName>
</protein>
<dbReference type="AlphaFoldDB" id="A0A7S0N2B0"/>
<name>A0A7S0N2B0_9CHLO</name>
<evidence type="ECO:0000256" key="2">
    <source>
        <dbReference type="ARBA" id="ARBA00006472"/>
    </source>
</evidence>
<dbReference type="Pfam" id="PF01329">
    <property type="entry name" value="Pterin_4a"/>
    <property type="match status" value="1"/>
</dbReference>
<dbReference type="PANTHER" id="PTHR12599">
    <property type="entry name" value="PTERIN-4-ALPHA-CARBINOLAMINE DEHYDRATASE"/>
    <property type="match status" value="1"/>
</dbReference>
<dbReference type="GO" id="GO:0006729">
    <property type="term" value="P:tetrahydrobiopterin biosynthetic process"/>
    <property type="evidence" value="ECO:0007669"/>
    <property type="project" value="InterPro"/>
</dbReference>
<dbReference type="InterPro" id="IPR036428">
    <property type="entry name" value="PCD_sf"/>
</dbReference>
<dbReference type="EMBL" id="HBFA01008202">
    <property type="protein sequence ID" value="CAD8656127.1"/>
    <property type="molecule type" value="Transcribed_RNA"/>
</dbReference>
<dbReference type="SUPFAM" id="SSF55248">
    <property type="entry name" value="PCD-like"/>
    <property type="match status" value="1"/>
</dbReference>
<dbReference type="EC" id="4.2.1.96" evidence="3"/>
<dbReference type="PANTHER" id="PTHR12599:SF0">
    <property type="entry name" value="PTERIN-4-ALPHA-CARBINOLAMINE DEHYDRATASE"/>
    <property type="match status" value="1"/>
</dbReference>
<proteinExistence type="inferred from homology"/>
<dbReference type="GO" id="GO:0008124">
    <property type="term" value="F:4-alpha-hydroxytetrahydrobiopterin dehydratase activity"/>
    <property type="evidence" value="ECO:0007669"/>
    <property type="project" value="UniProtKB-EC"/>
</dbReference>
<accession>A0A7S0N2B0</accession>
<evidence type="ECO:0000256" key="5">
    <source>
        <dbReference type="ARBA" id="ARBA00030497"/>
    </source>
</evidence>
<gene>
    <name evidence="7" type="ORF">POBO1169_LOCUS4278</name>
</gene>
<evidence type="ECO:0000256" key="4">
    <source>
        <dbReference type="ARBA" id="ARBA00023239"/>
    </source>
</evidence>
<evidence type="ECO:0000256" key="1">
    <source>
        <dbReference type="ARBA" id="ARBA00001554"/>
    </source>
</evidence>
<organism evidence="7">
    <name type="scientific">Pyramimonas obovata</name>
    <dbReference type="NCBI Taxonomy" id="1411642"/>
    <lineage>
        <taxon>Eukaryota</taxon>
        <taxon>Viridiplantae</taxon>
        <taxon>Chlorophyta</taxon>
        <taxon>Pyramimonadophyceae</taxon>
        <taxon>Pyramimonadales</taxon>
        <taxon>Pyramimonadaceae</taxon>
        <taxon>Pyramimonas</taxon>
        <taxon>Pyramimonas incertae sedis</taxon>
    </lineage>
</organism>